<evidence type="ECO:0000256" key="4">
    <source>
        <dbReference type="ARBA" id="ARBA00022989"/>
    </source>
</evidence>
<dbReference type="PANTHER" id="PTHR30086">
    <property type="entry name" value="ARGININE EXPORTER PROTEIN ARGO"/>
    <property type="match status" value="1"/>
</dbReference>
<evidence type="ECO:0000256" key="2">
    <source>
        <dbReference type="ARBA" id="ARBA00022475"/>
    </source>
</evidence>
<feature type="transmembrane region" description="Helical" evidence="6">
    <location>
        <begin position="42"/>
        <end position="71"/>
    </location>
</feature>
<feature type="transmembrane region" description="Helical" evidence="6">
    <location>
        <begin position="191"/>
        <end position="212"/>
    </location>
</feature>
<feature type="transmembrane region" description="Helical" evidence="6">
    <location>
        <begin position="77"/>
        <end position="96"/>
    </location>
</feature>
<organism evidence="7 8">
    <name type="scientific">Pseudoduganella namucuonensis</name>
    <dbReference type="NCBI Taxonomy" id="1035707"/>
    <lineage>
        <taxon>Bacteria</taxon>
        <taxon>Pseudomonadati</taxon>
        <taxon>Pseudomonadota</taxon>
        <taxon>Betaproteobacteria</taxon>
        <taxon>Burkholderiales</taxon>
        <taxon>Oxalobacteraceae</taxon>
        <taxon>Telluria group</taxon>
        <taxon>Pseudoduganella</taxon>
    </lineage>
</organism>
<evidence type="ECO:0000256" key="3">
    <source>
        <dbReference type="ARBA" id="ARBA00022692"/>
    </source>
</evidence>
<evidence type="ECO:0000256" key="5">
    <source>
        <dbReference type="ARBA" id="ARBA00023136"/>
    </source>
</evidence>
<dbReference type="Proteomes" id="UP000199391">
    <property type="component" value="Unassembled WGS sequence"/>
</dbReference>
<dbReference type="InterPro" id="IPR001123">
    <property type="entry name" value="LeuE-type"/>
</dbReference>
<evidence type="ECO:0000313" key="8">
    <source>
        <dbReference type="Proteomes" id="UP000199391"/>
    </source>
</evidence>
<dbReference type="GO" id="GO:0005886">
    <property type="term" value="C:plasma membrane"/>
    <property type="evidence" value="ECO:0007669"/>
    <property type="project" value="UniProtKB-SubCell"/>
</dbReference>
<dbReference type="EMBL" id="FPBO01000061">
    <property type="protein sequence ID" value="SFV17245.1"/>
    <property type="molecule type" value="Genomic_DNA"/>
</dbReference>
<dbReference type="Pfam" id="PF01810">
    <property type="entry name" value="LysE"/>
    <property type="match status" value="1"/>
</dbReference>
<dbReference type="OrthoDB" id="5638726at2"/>
<dbReference type="STRING" id="1035707.SAMN05216552_106119"/>
<dbReference type="AlphaFoldDB" id="A0A1I7M5N9"/>
<sequence>MSEVAATLARGAMIGFAIAAPVGPIGLLCIRRTFAHGASTGLASGLGAAVADAMYGLIAALGVSAVASLLLEHASTLRIVGGALMAVLGVASLRRAARTPAQGAQTMAAQAPTPSGLAGAFGSTFALTASSPMTILSFAGLLAALAPPDGSVQGGLILVAGVFTGSIAWWVLLVGGVAASRRAIPPAALRWIEGVSGVALLAFAVWSLFLGLSHATI</sequence>
<dbReference type="GO" id="GO:0015171">
    <property type="term" value="F:amino acid transmembrane transporter activity"/>
    <property type="evidence" value="ECO:0007669"/>
    <property type="project" value="TreeGrafter"/>
</dbReference>
<accession>A0A1I7M5N9</accession>
<keyword evidence="3 6" id="KW-0812">Transmembrane</keyword>
<keyword evidence="4 6" id="KW-1133">Transmembrane helix</keyword>
<keyword evidence="8" id="KW-1185">Reference proteome</keyword>
<evidence type="ECO:0000313" key="7">
    <source>
        <dbReference type="EMBL" id="SFV17245.1"/>
    </source>
</evidence>
<evidence type="ECO:0000256" key="6">
    <source>
        <dbReference type="SAM" id="Phobius"/>
    </source>
</evidence>
<evidence type="ECO:0000256" key="1">
    <source>
        <dbReference type="ARBA" id="ARBA00004651"/>
    </source>
</evidence>
<feature type="transmembrane region" description="Helical" evidence="6">
    <location>
        <begin position="156"/>
        <end position="179"/>
    </location>
</feature>
<proteinExistence type="predicted"/>
<comment type="subcellular location">
    <subcellularLocation>
        <location evidence="1">Cell membrane</location>
        <topology evidence="1">Multi-pass membrane protein</topology>
    </subcellularLocation>
</comment>
<protein>
    <submittedName>
        <fullName evidence="7">Threonine/homoserine/homoserine lactone efflux protein</fullName>
    </submittedName>
</protein>
<name>A0A1I7M5N9_9BURK</name>
<dbReference type="RefSeq" id="WP_093561289.1">
    <property type="nucleotide sequence ID" value="NZ_FPBO01000061.1"/>
</dbReference>
<reference evidence="8" key="1">
    <citation type="submission" date="2016-10" db="EMBL/GenBank/DDBJ databases">
        <authorList>
            <person name="Varghese N."/>
            <person name="Submissions S."/>
        </authorList>
    </citation>
    <scope>NUCLEOTIDE SEQUENCE [LARGE SCALE GENOMIC DNA]</scope>
    <source>
        <strain evidence="8">CGMCC 1.11014</strain>
    </source>
</reference>
<keyword evidence="5 6" id="KW-0472">Membrane</keyword>
<gene>
    <name evidence="7" type="ORF">SAMN05216552_106119</name>
</gene>
<feature type="transmembrane region" description="Helical" evidence="6">
    <location>
        <begin position="117"/>
        <end position="144"/>
    </location>
</feature>
<feature type="transmembrane region" description="Helical" evidence="6">
    <location>
        <begin position="12"/>
        <end position="30"/>
    </location>
</feature>
<keyword evidence="2" id="KW-1003">Cell membrane</keyword>
<dbReference type="PANTHER" id="PTHR30086:SF20">
    <property type="entry name" value="ARGININE EXPORTER PROTEIN ARGO-RELATED"/>
    <property type="match status" value="1"/>
</dbReference>